<proteinExistence type="predicted"/>
<dbReference type="AlphaFoldDB" id="A0A133S0K1"/>
<protein>
    <submittedName>
        <fullName evidence="1">Uncharacterized protein</fullName>
    </submittedName>
</protein>
<dbReference type="Proteomes" id="UP000070065">
    <property type="component" value="Unassembled WGS sequence"/>
</dbReference>
<organism evidence="1 2">
    <name type="scientific">Streptococcus mitis</name>
    <dbReference type="NCBI Taxonomy" id="28037"/>
    <lineage>
        <taxon>Bacteria</taxon>
        <taxon>Bacillati</taxon>
        <taxon>Bacillota</taxon>
        <taxon>Bacilli</taxon>
        <taxon>Lactobacillales</taxon>
        <taxon>Streptococcaceae</taxon>
        <taxon>Streptococcus</taxon>
        <taxon>Streptococcus mitis group</taxon>
    </lineage>
</organism>
<reference evidence="1 2" key="1">
    <citation type="submission" date="2016-01" db="EMBL/GenBank/DDBJ databases">
        <authorList>
            <person name="Oliw E.H."/>
        </authorList>
    </citation>
    <scope>NUCLEOTIDE SEQUENCE [LARGE SCALE GENOMIC DNA]</scope>
    <source>
        <strain evidence="1 2">CMW7705B</strain>
    </source>
</reference>
<gene>
    <name evidence="1" type="ORF">HMPREF3228_00615</name>
</gene>
<accession>A0A133S0K1</accession>
<dbReference type="PATRIC" id="fig|28037.231.peg.611"/>
<dbReference type="RefSeq" id="WP_060805519.1">
    <property type="nucleotide sequence ID" value="NZ_KQ957862.1"/>
</dbReference>
<name>A0A133S0K1_STRMT</name>
<evidence type="ECO:0000313" key="1">
    <source>
        <dbReference type="EMBL" id="KXA61649.1"/>
    </source>
</evidence>
<dbReference type="EMBL" id="LRQR01000041">
    <property type="protein sequence ID" value="KXA61649.1"/>
    <property type="molecule type" value="Genomic_DNA"/>
</dbReference>
<evidence type="ECO:0000313" key="2">
    <source>
        <dbReference type="Proteomes" id="UP000070065"/>
    </source>
</evidence>
<sequence length="109" mass="12981">MNRQLILYRNELKNSKIQTYKLIGIVSELVLSKEIFKNNIDIEDFIVNVFNLRFKDYLYKSRTLLVARLTREILNNDSHAKQTKVLYKFIVSKIDEDNINTNNQLDGWI</sequence>
<comment type="caution">
    <text evidence="1">The sequence shown here is derived from an EMBL/GenBank/DDBJ whole genome shotgun (WGS) entry which is preliminary data.</text>
</comment>